<dbReference type="EMBL" id="JAHCMY010000012">
    <property type="protein sequence ID" value="MBS9525432.1"/>
    <property type="molecule type" value="Genomic_DNA"/>
</dbReference>
<accession>A0AAP2CPB6</accession>
<dbReference type="AlphaFoldDB" id="A0AAP2CPB6"/>
<gene>
    <name evidence="1" type="ORF">KI659_15550</name>
</gene>
<dbReference type="Pfam" id="PF19459">
    <property type="entry name" value="DUF5996"/>
    <property type="match status" value="1"/>
</dbReference>
<organism evidence="1 2">
    <name type="scientific">Litoribacter ruber</name>
    <dbReference type="NCBI Taxonomy" id="702568"/>
    <lineage>
        <taxon>Bacteria</taxon>
        <taxon>Pseudomonadati</taxon>
        <taxon>Bacteroidota</taxon>
        <taxon>Cytophagia</taxon>
        <taxon>Cytophagales</taxon>
        <taxon>Cyclobacteriaceae</taxon>
        <taxon>Litoribacter</taxon>
    </lineage>
</organism>
<reference evidence="1 2" key="1">
    <citation type="submission" date="2021-05" db="EMBL/GenBank/DDBJ databases">
        <authorList>
            <person name="Zhang Z.D."/>
            <person name="Osman G."/>
        </authorList>
    </citation>
    <scope>NUCLEOTIDE SEQUENCE [LARGE SCALE GENOMIC DNA]</scope>
    <source>
        <strain evidence="1 2">KCTC 32217</strain>
    </source>
</reference>
<evidence type="ECO:0000313" key="2">
    <source>
        <dbReference type="Proteomes" id="UP001319104"/>
    </source>
</evidence>
<dbReference type="RefSeq" id="WP_213946292.1">
    <property type="nucleotide sequence ID" value="NZ_JAHCMY010000012.1"/>
</dbReference>
<proteinExistence type="predicted"/>
<name>A0AAP2CPB6_9BACT</name>
<dbReference type="Proteomes" id="UP001319104">
    <property type="component" value="Unassembled WGS sequence"/>
</dbReference>
<keyword evidence="2" id="KW-1185">Reference proteome</keyword>
<protein>
    <recommendedName>
        <fullName evidence="3">Ava_C0101 and related proteins</fullName>
    </recommendedName>
</protein>
<sequence>MKSNQKLPQLPLEEWEKSKITLHLFLQIVGKIKLALMPPKNHWWNITFRVSSKGLTTGPIPYQNGQGNFTIEFDLLKHLVQINSSNGGVRKFEIMYGLTVSKFYSLLLDNLQQLNISVNLKNPYPYDMGVEGEFTSLTKHYHYDANYVQKYYRVLLWVDNIFKDFECKYKGKSSPVHLFWHSLDLVVTRFSGKKADNSMMSRTSDREAYSHENISFGFWAGDKNHREPAFYSYTWPSPEGLDSYPIKPAEAKWIDNNGSPMALLNYQDLINKPDPEKTLKEFLHSAYQAGITSAGWETESF</sequence>
<comment type="caution">
    <text evidence="1">The sequence shown here is derived from an EMBL/GenBank/DDBJ whole genome shotgun (WGS) entry which is preliminary data.</text>
</comment>
<evidence type="ECO:0008006" key="3">
    <source>
        <dbReference type="Google" id="ProtNLM"/>
    </source>
</evidence>
<dbReference type="InterPro" id="IPR046038">
    <property type="entry name" value="DUF5996"/>
</dbReference>
<evidence type="ECO:0000313" key="1">
    <source>
        <dbReference type="EMBL" id="MBS9525432.1"/>
    </source>
</evidence>